<evidence type="ECO:0000256" key="1">
    <source>
        <dbReference type="ARBA" id="ARBA00022679"/>
    </source>
</evidence>
<comment type="similarity">
    <text evidence="6">Belongs to the protein kinase superfamily.</text>
</comment>
<evidence type="ECO:0000256" key="2">
    <source>
        <dbReference type="ARBA" id="ARBA00022741"/>
    </source>
</evidence>
<dbReference type="InterPro" id="IPR052751">
    <property type="entry name" value="Plant_MAPKKK"/>
</dbReference>
<feature type="binding site" evidence="5">
    <location>
        <position position="130"/>
    </location>
    <ligand>
        <name>ATP</name>
        <dbReference type="ChEBI" id="CHEBI:30616"/>
    </ligand>
</feature>
<organism evidence="9">
    <name type="scientific">Solanum lycopersicum</name>
    <name type="common">Tomato</name>
    <name type="synonym">Lycopersicon esculentum</name>
    <dbReference type="NCBI Taxonomy" id="4081"/>
    <lineage>
        <taxon>Eukaryota</taxon>
        <taxon>Viridiplantae</taxon>
        <taxon>Streptophyta</taxon>
        <taxon>Embryophyta</taxon>
        <taxon>Tracheophyta</taxon>
        <taxon>Spermatophyta</taxon>
        <taxon>Magnoliopsida</taxon>
        <taxon>eudicotyledons</taxon>
        <taxon>Gunneridae</taxon>
        <taxon>Pentapetalae</taxon>
        <taxon>asterids</taxon>
        <taxon>lamiids</taxon>
        <taxon>Solanales</taxon>
        <taxon>Solanaceae</taxon>
        <taxon>Solanoideae</taxon>
        <taxon>Solaneae</taxon>
        <taxon>Solanum</taxon>
        <taxon>Solanum subgen. Lycopersicon</taxon>
    </lineage>
</organism>
<dbReference type="PROSITE" id="PS00108">
    <property type="entry name" value="PROTEIN_KINASE_ST"/>
    <property type="match status" value="1"/>
</dbReference>
<keyword evidence="7" id="KW-0472">Membrane</keyword>
<keyword evidence="10" id="KW-1185">Reference proteome</keyword>
<dbReference type="InterPro" id="IPR008271">
    <property type="entry name" value="Ser/Thr_kinase_AS"/>
</dbReference>
<dbReference type="Pfam" id="PF00069">
    <property type="entry name" value="Pkinase"/>
    <property type="match status" value="1"/>
</dbReference>
<evidence type="ECO:0000256" key="7">
    <source>
        <dbReference type="SAM" id="Phobius"/>
    </source>
</evidence>
<evidence type="ECO:0000313" key="10">
    <source>
        <dbReference type="Proteomes" id="UP000004994"/>
    </source>
</evidence>
<dbReference type="PaxDb" id="4081-Solyc01g103240.2.1"/>
<sequence length="490" mass="55012">MGRVKVTNVYLFVQDRIHVEKELSGFPPYGKWKTALSIFTLSVDSVNISVFAMKKSILFISCKLFDSSSSFLYSRLLIFVFDTKKNQDWYSKCSCLKPTKWLKGKVIGSGSFGSVHLAMDKATGGFFVLKSTESEAGFKCLENEIEILEDLDSPHIVKFIGKDLSFEANGKRKLSLFLEFMTGGSLADVAEKFGGSLDEEVICLYTKGILKGLRYLHENGIVHCDVKCKNILLGSSGEIKLADLGCAKRIKDYYHEVKCNTKSLSKSTGGTPLWMAPEILRNEELDFAADIWSLGCTIIEMATGKTPWGGDICTNPLAAVMKIACTNEMPQFPSNFSDVGLDFLAKCLERDSKKRWNVEQLLHHPFVSKGTSVKNNNFKVASTPASVLDGGIFSEMDFSDDLSSSDEDEYTSGNALRDRGIRKLDQCEELLVKFPRKSCFFFEEVVNRLGELLYFMICILSIRLFIILFSFIFSNRGDQIIYDIILINRK</sequence>
<dbReference type="PANTHER" id="PTHR48011:SF5">
    <property type="entry name" value="PROTEIN KINASE DOMAIN-CONTAINING PROTEIN"/>
    <property type="match status" value="1"/>
</dbReference>
<dbReference type="EnsemblPlants" id="Solyc01g103240.3.1">
    <property type="protein sequence ID" value="Solyc01g103240.3.1"/>
    <property type="gene ID" value="Solyc01g103240.3"/>
</dbReference>
<reference evidence="9" key="1">
    <citation type="journal article" date="2012" name="Nature">
        <title>The tomato genome sequence provides insights into fleshy fruit evolution.</title>
        <authorList>
            <consortium name="Tomato Genome Consortium"/>
        </authorList>
    </citation>
    <scope>NUCLEOTIDE SEQUENCE [LARGE SCALE GENOMIC DNA]</scope>
    <source>
        <strain evidence="9">cv. Heinz 1706</strain>
    </source>
</reference>
<feature type="domain" description="Protein kinase" evidence="8">
    <location>
        <begin position="101"/>
        <end position="367"/>
    </location>
</feature>
<keyword evidence="7" id="KW-1133">Transmembrane helix</keyword>
<evidence type="ECO:0000259" key="8">
    <source>
        <dbReference type="PROSITE" id="PS50011"/>
    </source>
</evidence>
<dbReference type="GO" id="GO:0004674">
    <property type="term" value="F:protein serine/threonine kinase activity"/>
    <property type="evidence" value="ECO:0007669"/>
    <property type="project" value="UniProtKB-KW"/>
</dbReference>
<dbReference type="Proteomes" id="UP000004994">
    <property type="component" value="Chromosome 1"/>
</dbReference>
<dbReference type="SUPFAM" id="SSF56112">
    <property type="entry name" value="Protein kinase-like (PK-like)"/>
    <property type="match status" value="1"/>
</dbReference>
<dbReference type="CDD" id="cd06606">
    <property type="entry name" value="STKc_MAPKKK"/>
    <property type="match status" value="1"/>
</dbReference>
<reference evidence="9" key="2">
    <citation type="submission" date="2019-01" db="UniProtKB">
        <authorList>
            <consortium name="EnsemblPlants"/>
        </authorList>
    </citation>
    <scope>IDENTIFICATION</scope>
    <source>
        <strain evidence="9">cv. Heinz 1706</strain>
    </source>
</reference>
<dbReference type="Gramene" id="Solyc01g103240.3.1">
    <property type="protein sequence ID" value="Solyc01g103240.3.1"/>
    <property type="gene ID" value="Solyc01g103240.3"/>
</dbReference>
<protein>
    <recommendedName>
        <fullName evidence="8">Protein kinase domain-containing protein</fullName>
    </recommendedName>
</protein>
<dbReference type="GO" id="GO:0005524">
    <property type="term" value="F:ATP binding"/>
    <property type="evidence" value="ECO:0007669"/>
    <property type="project" value="UniProtKB-UniRule"/>
</dbReference>
<evidence type="ECO:0000256" key="6">
    <source>
        <dbReference type="RuleBase" id="RU000304"/>
    </source>
</evidence>
<dbReference type="InterPro" id="IPR017441">
    <property type="entry name" value="Protein_kinase_ATP_BS"/>
</dbReference>
<name>A0A3Q7EQ25_SOLLC</name>
<proteinExistence type="inferred from homology"/>
<keyword evidence="4 5" id="KW-0067">ATP-binding</keyword>
<dbReference type="PROSITE" id="PS50011">
    <property type="entry name" value="PROTEIN_KINASE_DOM"/>
    <property type="match status" value="1"/>
</dbReference>
<dbReference type="InterPro" id="IPR000719">
    <property type="entry name" value="Prot_kinase_dom"/>
</dbReference>
<dbReference type="Gene3D" id="1.10.510.10">
    <property type="entry name" value="Transferase(Phosphotransferase) domain 1"/>
    <property type="match status" value="1"/>
</dbReference>
<dbReference type="PANTHER" id="PTHR48011">
    <property type="entry name" value="CCR4-NOT TRANSCRIPTIONAL COMPLEX SUBUNIT CAF120-RELATED"/>
    <property type="match status" value="1"/>
</dbReference>
<keyword evidence="2 5" id="KW-0547">Nucleotide-binding</keyword>
<evidence type="ECO:0000313" key="9">
    <source>
        <dbReference type="EnsemblPlants" id="Solyc01g103240.3.1"/>
    </source>
</evidence>
<dbReference type="InParanoid" id="A0A3Q7EQ25"/>
<keyword evidence="6" id="KW-0723">Serine/threonine-protein kinase</keyword>
<evidence type="ECO:0000256" key="3">
    <source>
        <dbReference type="ARBA" id="ARBA00022777"/>
    </source>
</evidence>
<keyword evidence="3" id="KW-0418">Kinase</keyword>
<evidence type="ECO:0000256" key="5">
    <source>
        <dbReference type="PROSITE-ProRule" id="PRU10141"/>
    </source>
</evidence>
<keyword evidence="7" id="KW-0812">Transmembrane</keyword>
<evidence type="ECO:0000256" key="4">
    <source>
        <dbReference type="ARBA" id="ARBA00022840"/>
    </source>
</evidence>
<dbReference type="GO" id="GO:0007165">
    <property type="term" value="P:signal transduction"/>
    <property type="evidence" value="ECO:0000318"/>
    <property type="project" value="GO_Central"/>
</dbReference>
<accession>A0A3Q7EQ25</accession>
<dbReference type="SMART" id="SM00220">
    <property type="entry name" value="S_TKc"/>
    <property type="match status" value="1"/>
</dbReference>
<keyword evidence="1" id="KW-0808">Transferase</keyword>
<dbReference type="GO" id="GO:0004672">
    <property type="term" value="F:protein kinase activity"/>
    <property type="evidence" value="ECO:0000318"/>
    <property type="project" value="GO_Central"/>
</dbReference>
<dbReference type="STRING" id="4081.A0A3Q7EQ25"/>
<dbReference type="InterPro" id="IPR011009">
    <property type="entry name" value="Kinase-like_dom_sf"/>
</dbReference>
<feature type="transmembrane region" description="Helical" evidence="7">
    <location>
        <begin position="452"/>
        <end position="473"/>
    </location>
</feature>
<dbReference type="AlphaFoldDB" id="A0A3Q7EQ25"/>
<dbReference type="OMA" id="CCMKGKA"/>
<dbReference type="PROSITE" id="PS00107">
    <property type="entry name" value="PROTEIN_KINASE_ATP"/>
    <property type="match status" value="1"/>
</dbReference>